<sequence length="270" mass="32116">MEIQLWREILNPYELAVKEVMTKFNHLIKEHQDRGLYCPIEQVEGRVKTISSILDKCQKKKIDLEDIEEKIYDLAGIRIICQFVEDIDKVVEIIRGRKDMEIKQERDYIREMKSSGYRSYHIILYYTVDTLDGPKRLQMEVQIRTMAMNFWATVEHSLQYKYKRNIPDHIKERLLGAADAIITLDNEMSTVRSEIMDAQISFRIQANIVADILNNIQNLYRVANKREILKIQDEFYRIYAMNDIDQLERFDRQLDLIAEGYRAQSLPTEE</sequence>
<dbReference type="Proteomes" id="UP001652461">
    <property type="component" value="Unassembled WGS sequence"/>
</dbReference>
<dbReference type="Pfam" id="PF04607">
    <property type="entry name" value="RelA_SpoT"/>
    <property type="match status" value="1"/>
</dbReference>
<dbReference type="InterPro" id="IPR052366">
    <property type="entry name" value="GTP_Pyrophosphokinase"/>
</dbReference>
<comment type="pathway">
    <text evidence="1">Purine metabolism; ppGpp biosynthesis; ppGpp from GTP: step 1/2.</text>
</comment>
<dbReference type="InterPro" id="IPR043519">
    <property type="entry name" value="NT_sf"/>
</dbReference>
<name>A0ABT2RYU3_9FIRM</name>
<feature type="domain" description="RelA/SpoT" evidence="2">
    <location>
        <begin position="45"/>
        <end position="166"/>
    </location>
</feature>
<organism evidence="3 4">
    <name type="scientific">Laedolimicola ammoniilytica</name>
    <dbReference type="NCBI Taxonomy" id="2981771"/>
    <lineage>
        <taxon>Bacteria</taxon>
        <taxon>Bacillati</taxon>
        <taxon>Bacillota</taxon>
        <taxon>Clostridia</taxon>
        <taxon>Lachnospirales</taxon>
        <taxon>Lachnospiraceae</taxon>
        <taxon>Laedolimicola</taxon>
    </lineage>
</organism>
<dbReference type="SMART" id="SM00954">
    <property type="entry name" value="RelA_SpoT"/>
    <property type="match status" value="1"/>
</dbReference>
<keyword evidence="4" id="KW-1185">Reference proteome</keyword>
<dbReference type="PANTHER" id="PTHR47837:SF2">
    <property type="entry name" value="GTP PYROPHOSPHOKINASE YWAC"/>
    <property type="match status" value="1"/>
</dbReference>
<dbReference type="Gene3D" id="1.10.287.860">
    <property type="entry name" value="Nucleotidyltransferase"/>
    <property type="match status" value="1"/>
</dbReference>
<dbReference type="PANTHER" id="PTHR47837">
    <property type="entry name" value="GTP PYROPHOSPHOKINASE YJBM"/>
    <property type="match status" value="1"/>
</dbReference>
<dbReference type="RefSeq" id="WP_158363972.1">
    <property type="nucleotide sequence ID" value="NZ_JAOQKC010000015.1"/>
</dbReference>
<comment type="caution">
    <text evidence="3">The sequence shown here is derived from an EMBL/GenBank/DDBJ whole genome shotgun (WGS) entry which is preliminary data.</text>
</comment>
<gene>
    <name evidence="3" type="ORF">OCV63_11440</name>
</gene>
<accession>A0ABT2RYU3</accession>
<dbReference type="Gene3D" id="3.30.460.10">
    <property type="entry name" value="Beta Polymerase, domain 2"/>
    <property type="match status" value="1"/>
</dbReference>
<dbReference type="EMBL" id="JAOQKC010000015">
    <property type="protein sequence ID" value="MCU6697496.1"/>
    <property type="molecule type" value="Genomic_DNA"/>
</dbReference>
<evidence type="ECO:0000313" key="4">
    <source>
        <dbReference type="Proteomes" id="UP001652461"/>
    </source>
</evidence>
<evidence type="ECO:0000313" key="3">
    <source>
        <dbReference type="EMBL" id="MCU6697496.1"/>
    </source>
</evidence>
<proteinExistence type="predicted"/>
<dbReference type="CDD" id="cd05399">
    <property type="entry name" value="NT_Rel-Spo_like"/>
    <property type="match status" value="1"/>
</dbReference>
<reference evidence="3 4" key="1">
    <citation type="journal article" date="2021" name="ISME Commun">
        <title>Automated analysis of genomic sequences facilitates high-throughput and comprehensive description of bacteria.</title>
        <authorList>
            <person name="Hitch T.C.A."/>
        </authorList>
    </citation>
    <scope>NUCLEOTIDE SEQUENCE [LARGE SCALE GENOMIC DNA]</scope>
    <source>
        <strain evidence="3 4">Sanger_04</strain>
    </source>
</reference>
<protein>
    <submittedName>
        <fullName evidence="3">GTP pyrophosphokinase family protein</fullName>
    </submittedName>
</protein>
<evidence type="ECO:0000256" key="1">
    <source>
        <dbReference type="ARBA" id="ARBA00004976"/>
    </source>
</evidence>
<evidence type="ECO:0000259" key="2">
    <source>
        <dbReference type="SMART" id="SM00954"/>
    </source>
</evidence>
<dbReference type="SUPFAM" id="SSF81301">
    <property type="entry name" value="Nucleotidyltransferase"/>
    <property type="match status" value="1"/>
</dbReference>
<dbReference type="InterPro" id="IPR007685">
    <property type="entry name" value="RelA_SpoT"/>
</dbReference>